<sequence>MTLADLAPVIAATWPPASTRAAGAFTVAEGAGGGQRVSAARLADPAATDASEADIDAALAALADLGQPPLFMVLDHQAPLDARLAGRGLTLRDETQAMVMPAADLAAPPPPVTCFSTWPPLAIQAEIWAAGGIGPGRLAVMDRAKGPKMSFFGRTDDKPAGTAFAAIHDGVAMLHALEVLPAHRRKGLAATMMRAAADWARGAGAGTVAVLVTSGNRPARGLYASLGFRSVGQYHYRSQTP</sequence>
<comment type="caution">
    <text evidence="4">The sequence shown here is derived from an EMBL/GenBank/DDBJ whole genome shotgun (WGS) entry which is preliminary data.</text>
</comment>
<dbReference type="EMBL" id="JAAZQQ010000003">
    <property type="protein sequence ID" value="NKX45181.1"/>
    <property type="molecule type" value="Genomic_DNA"/>
</dbReference>
<evidence type="ECO:0000259" key="3">
    <source>
        <dbReference type="PROSITE" id="PS51186"/>
    </source>
</evidence>
<organism evidence="4 5">
    <name type="scientific">Roseicyclus persicicus</name>
    <dbReference type="NCBI Taxonomy" id="2650661"/>
    <lineage>
        <taxon>Bacteria</taxon>
        <taxon>Pseudomonadati</taxon>
        <taxon>Pseudomonadota</taxon>
        <taxon>Alphaproteobacteria</taxon>
        <taxon>Rhodobacterales</taxon>
        <taxon>Roseobacteraceae</taxon>
        <taxon>Roseicyclus</taxon>
    </lineage>
</organism>
<dbReference type="Gene3D" id="3.40.630.30">
    <property type="match status" value="1"/>
</dbReference>
<dbReference type="RefSeq" id="WP_168623563.1">
    <property type="nucleotide sequence ID" value="NZ_JAAZQQ010000003.1"/>
</dbReference>
<dbReference type="PANTHER" id="PTHR43420">
    <property type="entry name" value="ACETYLTRANSFERASE"/>
    <property type="match status" value="1"/>
</dbReference>
<proteinExistence type="predicted"/>
<dbReference type="SUPFAM" id="SSF55729">
    <property type="entry name" value="Acyl-CoA N-acyltransferases (Nat)"/>
    <property type="match status" value="1"/>
</dbReference>
<dbReference type="InterPro" id="IPR000182">
    <property type="entry name" value="GNAT_dom"/>
</dbReference>
<evidence type="ECO:0000256" key="2">
    <source>
        <dbReference type="ARBA" id="ARBA00023315"/>
    </source>
</evidence>
<dbReference type="PROSITE" id="PS51186">
    <property type="entry name" value="GNAT"/>
    <property type="match status" value="1"/>
</dbReference>
<dbReference type="CDD" id="cd04301">
    <property type="entry name" value="NAT_SF"/>
    <property type="match status" value="1"/>
</dbReference>
<evidence type="ECO:0000313" key="5">
    <source>
        <dbReference type="Proteomes" id="UP000526408"/>
    </source>
</evidence>
<evidence type="ECO:0000313" key="4">
    <source>
        <dbReference type="EMBL" id="NKX45181.1"/>
    </source>
</evidence>
<name>A0A7X6GZE3_9RHOB</name>
<keyword evidence="1 4" id="KW-0808">Transferase</keyword>
<gene>
    <name evidence="4" type="ORF">HCU73_11305</name>
</gene>
<accession>A0A7X6GZE3</accession>
<feature type="domain" description="N-acetyltransferase" evidence="3">
    <location>
        <begin position="89"/>
        <end position="241"/>
    </location>
</feature>
<evidence type="ECO:0000256" key="1">
    <source>
        <dbReference type="ARBA" id="ARBA00022679"/>
    </source>
</evidence>
<keyword evidence="5" id="KW-1185">Reference proteome</keyword>
<keyword evidence="2" id="KW-0012">Acyltransferase</keyword>
<dbReference type="GO" id="GO:0016747">
    <property type="term" value="F:acyltransferase activity, transferring groups other than amino-acyl groups"/>
    <property type="evidence" value="ECO:0007669"/>
    <property type="project" value="InterPro"/>
</dbReference>
<reference evidence="4 5" key="1">
    <citation type="submission" date="2020-04" db="EMBL/GenBank/DDBJ databases">
        <authorList>
            <person name="Yoon J."/>
        </authorList>
    </citation>
    <scope>NUCLEOTIDE SEQUENCE [LARGE SCALE GENOMIC DNA]</scope>
    <source>
        <strain evidence="4 5">KMU-115</strain>
    </source>
</reference>
<dbReference type="InterPro" id="IPR016181">
    <property type="entry name" value="Acyl_CoA_acyltransferase"/>
</dbReference>
<protein>
    <submittedName>
        <fullName evidence="4">GNAT family N-acetyltransferase</fullName>
    </submittedName>
</protein>
<dbReference type="Pfam" id="PF00583">
    <property type="entry name" value="Acetyltransf_1"/>
    <property type="match status" value="1"/>
</dbReference>
<dbReference type="AlphaFoldDB" id="A0A7X6GZE3"/>
<dbReference type="Proteomes" id="UP000526408">
    <property type="component" value="Unassembled WGS sequence"/>
</dbReference>
<dbReference type="InterPro" id="IPR050680">
    <property type="entry name" value="YpeA/RimI_acetyltransf"/>
</dbReference>